<feature type="transmembrane region" description="Helical" evidence="1">
    <location>
        <begin position="110"/>
        <end position="130"/>
    </location>
</feature>
<accession>A0A239CK44</accession>
<name>A0A239CK44_9ACTN</name>
<feature type="transmembrane region" description="Helical" evidence="1">
    <location>
        <begin position="142"/>
        <end position="160"/>
    </location>
</feature>
<feature type="transmembrane region" description="Helical" evidence="1">
    <location>
        <begin position="228"/>
        <end position="247"/>
    </location>
</feature>
<evidence type="ECO:0000256" key="1">
    <source>
        <dbReference type="SAM" id="Phobius"/>
    </source>
</evidence>
<gene>
    <name evidence="2" type="ORF">SAMN05216276_1005259</name>
</gene>
<proteinExistence type="predicted"/>
<dbReference type="RefSeq" id="WP_089206510.1">
    <property type="nucleotide sequence ID" value="NZ_FZOD01000005.1"/>
</dbReference>
<sequence>MEYVIVVTLTALCVLMVHASLDTREANRVLPVVLAAFFVRLIVHVLVMRSGVIGYGGDNHTYQTRALEVAAYWNREGFRFVTSDQIGSLYSVEVPCNLFGAVVYLVGGPAPLACTAVVALIACGLCVVMYRVARLIGADEPAAFRLLIFVAFLPAFLVHTSDTFKDGINAFLVVACLGLVASNVRRFDVGKLLMLVPLLWALWHVRPYMVFMCGLPLIFGLSSIKRRLSVRGLVVSTVLLAVVLALLEGAGGNSPFSMMQEQLDHGQSAVARNANADGGSGVLFEDSGNAWGAFGPKLLYTLLAPFPWMSGSLALQLGKIDTFFWYYLVYSAVRGARRLWSYDRTLLFVLVLFIIPSTIAYATTMANVGLIFRQRIPIVLVTSLLAAIAWTRTEQGGQRLPSRSAPIRERMDVFRK</sequence>
<dbReference type="AlphaFoldDB" id="A0A239CK44"/>
<dbReference type="Proteomes" id="UP000198282">
    <property type="component" value="Unassembled WGS sequence"/>
</dbReference>
<organism evidence="2 3">
    <name type="scientific">Streptosporangium subroseum</name>
    <dbReference type="NCBI Taxonomy" id="106412"/>
    <lineage>
        <taxon>Bacteria</taxon>
        <taxon>Bacillati</taxon>
        <taxon>Actinomycetota</taxon>
        <taxon>Actinomycetes</taxon>
        <taxon>Streptosporangiales</taxon>
        <taxon>Streptosporangiaceae</taxon>
        <taxon>Streptosporangium</taxon>
    </lineage>
</organism>
<feature type="transmembrane region" description="Helical" evidence="1">
    <location>
        <begin position="313"/>
        <end position="333"/>
    </location>
</feature>
<evidence type="ECO:0008006" key="4">
    <source>
        <dbReference type="Google" id="ProtNLM"/>
    </source>
</evidence>
<keyword evidence="3" id="KW-1185">Reference proteome</keyword>
<evidence type="ECO:0000313" key="2">
    <source>
        <dbReference type="EMBL" id="SNS20616.1"/>
    </source>
</evidence>
<feature type="transmembrane region" description="Helical" evidence="1">
    <location>
        <begin position="205"/>
        <end position="221"/>
    </location>
</feature>
<feature type="transmembrane region" description="Helical" evidence="1">
    <location>
        <begin position="345"/>
        <end position="364"/>
    </location>
</feature>
<keyword evidence="1" id="KW-0472">Membrane</keyword>
<reference evidence="2 3" key="1">
    <citation type="submission" date="2017-06" db="EMBL/GenBank/DDBJ databases">
        <authorList>
            <person name="Kim H.J."/>
            <person name="Triplett B.A."/>
        </authorList>
    </citation>
    <scope>NUCLEOTIDE SEQUENCE [LARGE SCALE GENOMIC DNA]</scope>
    <source>
        <strain evidence="2 3">CGMCC 4.2132</strain>
    </source>
</reference>
<evidence type="ECO:0000313" key="3">
    <source>
        <dbReference type="Proteomes" id="UP000198282"/>
    </source>
</evidence>
<feature type="transmembrane region" description="Helical" evidence="1">
    <location>
        <begin position="29"/>
        <end position="47"/>
    </location>
</feature>
<keyword evidence="1" id="KW-1133">Transmembrane helix</keyword>
<protein>
    <recommendedName>
        <fullName evidence="4">Dolichyl-phosphate-mannose-protein mannosyltransferase</fullName>
    </recommendedName>
</protein>
<feature type="transmembrane region" description="Helical" evidence="1">
    <location>
        <begin position="167"/>
        <end position="185"/>
    </location>
</feature>
<dbReference type="EMBL" id="FZOD01000005">
    <property type="protein sequence ID" value="SNS20616.1"/>
    <property type="molecule type" value="Genomic_DNA"/>
</dbReference>
<dbReference type="OrthoDB" id="3542255at2"/>
<keyword evidence="1" id="KW-0812">Transmembrane</keyword>